<dbReference type="Proteomes" id="UP001055167">
    <property type="component" value="Unassembled WGS sequence"/>
</dbReference>
<sequence>MLCTVTAAYALRFTVQRIRGTPNARINLGRRALALDPLKHLRRRGA</sequence>
<keyword evidence="2" id="KW-1185">Reference proteome</keyword>
<organism evidence="1 2">
    <name type="scientific">Methylobacterium crusticola</name>
    <dbReference type="NCBI Taxonomy" id="1697972"/>
    <lineage>
        <taxon>Bacteria</taxon>
        <taxon>Pseudomonadati</taxon>
        <taxon>Pseudomonadota</taxon>
        <taxon>Alphaproteobacteria</taxon>
        <taxon>Hyphomicrobiales</taxon>
        <taxon>Methylobacteriaceae</taxon>
        <taxon>Methylobacterium</taxon>
    </lineage>
</organism>
<dbReference type="EMBL" id="BPQH01000050">
    <property type="protein sequence ID" value="GJD54066.1"/>
    <property type="molecule type" value="Genomic_DNA"/>
</dbReference>
<accession>A0ABQ4RBA3</accession>
<name>A0ABQ4RBA3_9HYPH</name>
<reference evidence="1" key="2">
    <citation type="submission" date="2021-08" db="EMBL/GenBank/DDBJ databases">
        <authorList>
            <person name="Tani A."/>
            <person name="Ola A."/>
            <person name="Ogura Y."/>
            <person name="Katsura K."/>
            <person name="Hayashi T."/>
        </authorList>
    </citation>
    <scope>NUCLEOTIDE SEQUENCE</scope>
    <source>
        <strain evidence="1">KCTC 52305</strain>
    </source>
</reference>
<comment type="caution">
    <text evidence="1">The sequence shown here is derived from an EMBL/GenBank/DDBJ whole genome shotgun (WGS) entry which is preliminary data.</text>
</comment>
<gene>
    <name evidence="1" type="ORF">OPKNFCMD_6847</name>
</gene>
<proteinExistence type="predicted"/>
<evidence type="ECO:0000313" key="2">
    <source>
        <dbReference type="Proteomes" id="UP001055167"/>
    </source>
</evidence>
<evidence type="ECO:0000313" key="1">
    <source>
        <dbReference type="EMBL" id="GJD54066.1"/>
    </source>
</evidence>
<reference evidence="1" key="1">
    <citation type="journal article" date="2021" name="Front. Microbiol.">
        <title>Comprehensive Comparative Genomics and Phenotyping of Methylobacterium Species.</title>
        <authorList>
            <person name="Alessa O."/>
            <person name="Ogura Y."/>
            <person name="Fujitani Y."/>
            <person name="Takami H."/>
            <person name="Hayashi T."/>
            <person name="Sahin N."/>
            <person name="Tani A."/>
        </authorList>
    </citation>
    <scope>NUCLEOTIDE SEQUENCE</scope>
    <source>
        <strain evidence="1">KCTC 52305</strain>
    </source>
</reference>
<protein>
    <submittedName>
        <fullName evidence="1">Uncharacterized protein</fullName>
    </submittedName>
</protein>